<gene>
    <name evidence="2" type="ORF">B0H17DRAFT_1034274</name>
</gene>
<evidence type="ECO:0000313" key="2">
    <source>
        <dbReference type="EMBL" id="KAJ7706687.1"/>
    </source>
</evidence>
<dbReference type="AlphaFoldDB" id="A0AAD7GW85"/>
<evidence type="ECO:0008006" key="4">
    <source>
        <dbReference type="Google" id="ProtNLM"/>
    </source>
</evidence>
<proteinExistence type="predicted"/>
<protein>
    <recommendedName>
        <fullName evidence="4">C2H2-type domain-containing protein</fullName>
    </recommendedName>
</protein>
<keyword evidence="3" id="KW-1185">Reference proteome</keyword>
<evidence type="ECO:0000313" key="3">
    <source>
        <dbReference type="Proteomes" id="UP001221757"/>
    </source>
</evidence>
<name>A0AAD7GW85_MYCRO</name>
<feature type="region of interest" description="Disordered" evidence="1">
    <location>
        <begin position="215"/>
        <end position="251"/>
    </location>
</feature>
<dbReference type="EMBL" id="JARKIE010000006">
    <property type="protein sequence ID" value="KAJ7706687.1"/>
    <property type="molecule type" value="Genomic_DNA"/>
</dbReference>
<reference evidence="2" key="1">
    <citation type="submission" date="2023-03" db="EMBL/GenBank/DDBJ databases">
        <title>Massive genome expansion in bonnet fungi (Mycena s.s.) driven by repeated elements and novel gene families across ecological guilds.</title>
        <authorList>
            <consortium name="Lawrence Berkeley National Laboratory"/>
            <person name="Harder C.B."/>
            <person name="Miyauchi S."/>
            <person name="Viragh M."/>
            <person name="Kuo A."/>
            <person name="Thoen E."/>
            <person name="Andreopoulos B."/>
            <person name="Lu D."/>
            <person name="Skrede I."/>
            <person name="Drula E."/>
            <person name="Henrissat B."/>
            <person name="Morin E."/>
            <person name="Kohler A."/>
            <person name="Barry K."/>
            <person name="LaButti K."/>
            <person name="Morin E."/>
            <person name="Salamov A."/>
            <person name="Lipzen A."/>
            <person name="Mereny Z."/>
            <person name="Hegedus B."/>
            <person name="Baldrian P."/>
            <person name="Stursova M."/>
            <person name="Weitz H."/>
            <person name="Taylor A."/>
            <person name="Grigoriev I.V."/>
            <person name="Nagy L.G."/>
            <person name="Martin F."/>
            <person name="Kauserud H."/>
        </authorList>
    </citation>
    <scope>NUCLEOTIDE SEQUENCE</scope>
    <source>
        <strain evidence="2">CBHHK067</strain>
    </source>
</reference>
<accession>A0AAD7GW85</accession>
<evidence type="ECO:0000256" key="1">
    <source>
        <dbReference type="SAM" id="MobiDB-lite"/>
    </source>
</evidence>
<organism evidence="2 3">
    <name type="scientific">Mycena rosella</name>
    <name type="common">Pink bonnet</name>
    <name type="synonym">Agaricus rosellus</name>
    <dbReference type="NCBI Taxonomy" id="1033263"/>
    <lineage>
        <taxon>Eukaryota</taxon>
        <taxon>Fungi</taxon>
        <taxon>Dikarya</taxon>
        <taxon>Basidiomycota</taxon>
        <taxon>Agaricomycotina</taxon>
        <taxon>Agaricomycetes</taxon>
        <taxon>Agaricomycetidae</taxon>
        <taxon>Agaricales</taxon>
        <taxon>Marasmiineae</taxon>
        <taxon>Mycenaceae</taxon>
        <taxon>Mycena</taxon>
    </lineage>
</organism>
<dbReference type="Proteomes" id="UP001221757">
    <property type="component" value="Unassembled WGS sequence"/>
</dbReference>
<comment type="caution">
    <text evidence="2">The sequence shown here is derived from an EMBL/GenBank/DDBJ whole genome shotgun (WGS) entry which is preliminary data.</text>
</comment>
<sequence length="347" mass="38424">MPTAKMKLSRMKITISPETIVELAKSVLVPVQCDTLVPNSQEGAMVPKMVPCGQRICCWKAFHKHQLKHCGSRKKNHSGVVHYLCRLNKCSAKLHTSGASLKSHIELSHLKNLPLPCPFTTCDPVISELGRAAHIITFSRSRDLLSHLEEAHADLIGRELDVCSKLLQPRWEPCPPYPLPVPPPLPYTVDIPPAAPFGNPIIVHPTLRLTRLISSGSSTLPASHAPKSPRRRKMLRAPDPRDASPPDLHSRDLQYDFADLPKVEFNQKTGSFSPNILDAPHFRVRPIGEGLPRRRELVRPPPLREVPVVETPPPPASIFHDVLHKQVMTEYALGASAAADATFPVQD</sequence>
<feature type="compositionally biased region" description="Basic and acidic residues" evidence="1">
    <location>
        <begin position="236"/>
        <end position="251"/>
    </location>
</feature>